<dbReference type="RefSeq" id="YP_010766558.1">
    <property type="nucleotide sequence ID" value="NC_073680.1"/>
</dbReference>
<name>A0AAE9BP75_9CAUD</name>
<evidence type="ECO:0000313" key="1">
    <source>
        <dbReference type="EMBL" id="UAV89607.1"/>
    </source>
</evidence>
<sequence>MRDTTFFGLLFALVLGFAIMAGVEQSRIEDECTAKGGILVQTYSNDDVCVKKDAIIK</sequence>
<dbReference type="KEGG" id="vg:80266237"/>
<protein>
    <submittedName>
        <fullName evidence="1">Uncharacterized protein</fullName>
    </submittedName>
</protein>
<proteinExistence type="predicted"/>
<dbReference type="GeneID" id="80266237"/>
<keyword evidence="2" id="KW-1185">Reference proteome</keyword>
<gene>
    <name evidence="1" type="primary">6</name>
    <name evidence="1" type="ORF">M51_6</name>
</gene>
<dbReference type="EMBL" id="MZ826350">
    <property type="protein sequence ID" value="UAV89607.1"/>
    <property type="molecule type" value="Genomic_DNA"/>
</dbReference>
<organism evidence="1 2">
    <name type="scientific">Pseudomonas phage M5.1</name>
    <dbReference type="NCBI Taxonomy" id="2873460"/>
    <lineage>
        <taxon>Viruses</taxon>
        <taxon>Duplodnaviria</taxon>
        <taxon>Heunggongvirae</taxon>
        <taxon>Uroviricota</taxon>
        <taxon>Caudoviricetes</taxon>
        <taxon>Vandenendeviridae</taxon>
        <taxon>Gorskivirinae</taxon>
        <taxon>Kremarvirus</taxon>
        <taxon>Kremarvirus M51</taxon>
    </lineage>
</organism>
<accession>A0AAE9BP75</accession>
<reference evidence="1 2" key="1">
    <citation type="submission" date="2021-08" db="EMBL/GenBank/DDBJ databases">
        <authorList>
            <person name="DeCurzio J.M.K."/>
            <person name="Krukonis G.P."/>
            <person name="Delesalle V.A."/>
        </authorList>
    </citation>
    <scope>NUCLEOTIDE SEQUENCE [LARGE SCALE GENOMIC DNA]</scope>
</reference>
<dbReference type="Proteomes" id="UP000828412">
    <property type="component" value="Segment"/>
</dbReference>
<evidence type="ECO:0000313" key="2">
    <source>
        <dbReference type="Proteomes" id="UP000828412"/>
    </source>
</evidence>